<organism evidence="2 3">
    <name type="scientific">Proteiniborus ethanoligenes</name>
    <dbReference type="NCBI Taxonomy" id="415015"/>
    <lineage>
        <taxon>Bacteria</taxon>
        <taxon>Bacillati</taxon>
        <taxon>Bacillota</taxon>
        <taxon>Clostridia</taxon>
        <taxon>Eubacteriales</taxon>
        <taxon>Proteiniborus</taxon>
    </lineage>
</organism>
<keyword evidence="3" id="KW-1185">Reference proteome</keyword>
<evidence type="ECO:0008006" key="4">
    <source>
        <dbReference type="Google" id="ProtNLM"/>
    </source>
</evidence>
<keyword evidence="1" id="KW-0812">Transmembrane</keyword>
<dbReference type="EMBL" id="FNQE01000008">
    <property type="protein sequence ID" value="SDY80840.1"/>
    <property type="molecule type" value="Genomic_DNA"/>
</dbReference>
<reference evidence="3" key="1">
    <citation type="submission" date="2016-10" db="EMBL/GenBank/DDBJ databases">
        <authorList>
            <person name="Varghese N."/>
            <person name="Submissions S."/>
        </authorList>
    </citation>
    <scope>NUCLEOTIDE SEQUENCE [LARGE SCALE GENOMIC DNA]</scope>
    <source>
        <strain evidence="3">DSM 21650</strain>
    </source>
</reference>
<name>A0A1H3MWJ3_9FIRM</name>
<gene>
    <name evidence="2" type="ORF">SAMN05660462_00943</name>
</gene>
<keyword evidence="1" id="KW-0472">Membrane</keyword>
<evidence type="ECO:0000256" key="1">
    <source>
        <dbReference type="SAM" id="Phobius"/>
    </source>
</evidence>
<feature type="transmembrane region" description="Helical" evidence="1">
    <location>
        <begin position="7"/>
        <end position="27"/>
    </location>
</feature>
<dbReference type="STRING" id="415015.SAMN05660462_00943"/>
<dbReference type="OrthoDB" id="1947591at2"/>
<proteinExistence type="predicted"/>
<keyword evidence="1" id="KW-1133">Transmembrane helix</keyword>
<dbReference type="Proteomes" id="UP000198625">
    <property type="component" value="Unassembled WGS sequence"/>
</dbReference>
<sequence length="356" mass="41469">MKKKYSLTIVILIVSIIIYIGISNGLLGGNRSSLISGENSHTELSSDVEAEGEADSDLNNKINGVESLDLEKPLEHTGSIEEGIFLFEDKESGFFVKERKGYYISKYGKIKVREWEKFSHVEHRYKDVIEFLTEVDYLVESISQYLNKPNWLDEYKEKQGEAFDGLINFKFLYGNISFVVTYDYFILEVNINADDFKEGIPPLAHELAHLIARNGSHLALTEGLAQVIQGEFSNMDLSIHLHEIIIPYSKFYLTEENQIAIDAISKLEELELDFYGDSFELVDSFYTLSYSFVKYLIDEYGIDKFMEIYYAEDLNSKYEEIYGKNAEQLCEEWTDYVNEYIFDWEEYYNRQEKNQS</sequence>
<dbReference type="RefSeq" id="WP_091727905.1">
    <property type="nucleotide sequence ID" value="NZ_FNQE01000008.1"/>
</dbReference>
<evidence type="ECO:0000313" key="2">
    <source>
        <dbReference type="EMBL" id="SDY80840.1"/>
    </source>
</evidence>
<accession>A0A1H3MWJ3</accession>
<evidence type="ECO:0000313" key="3">
    <source>
        <dbReference type="Proteomes" id="UP000198625"/>
    </source>
</evidence>
<dbReference type="AlphaFoldDB" id="A0A1H3MWJ3"/>
<protein>
    <recommendedName>
        <fullName evidence="4">Peptidase MA superfamily protein</fullName>
    </recommendedName>
</protein>